<evidence type="ECO:0000256" key="1">
    <source>
        <dbReference type="ARBA" id="ARBA00001974"/>
    </source>
</evidence>
<dbReference type="InterPro" id="IPR012132">
    <property type="entry name" value="GMC_OxRdtase"/>
</dbReference>
<dbReference type="InterPro" id="IPR007867">
    <property type="entry name" value="GMC_OxRtase_C"/>
</dbReference>
<keyword evidence="3" id="KW-0274">FAD</keyword>
<evidence type="ECO:0000313" key="5">
    <source>
        <dbReference type="EMBL" id="EPS98873.1"/>
    </source>
</evidence>
<sequence length="604" mass="66164">MPSKDEYDIVIAGGGTAGLVVASRLSEADPSLSILVLEAGPLTYEDPAHVQPARYLSHLLPGSKTVRFYESKKMDQLGGRSVVVPCGQCLGGGSSVNFTVYARPAASDFDDWETTYGNAGWSSEDLIPLLKKSETYQAEGSPDTHGYVGPLKVSYGGLYTNVGQQFLEVAARYDKKRTLIDDPNGLFKCNAYGRWQKYISADDGRRSDVPHHYIYNRDFPKLAILTGYLVKRVIFEGARAVGVEYSANARFHPDEKRGIQVARARKLVLVSAGAFGSPAILERSGIGSSELLNRLQIEAVVALPGVGDKYQDHQVVFAPYLVRDEAETLDGIVRGDPDEVEKWHAQWLKDGTGLMAHNGIDAAGKLRPSPEELYTIGPEFRERWETYFKDAPDKPVIWFGAVSEFVGDPSTVPNRKYASLGYYVQYPLSTGYVHITSASDVSAVADFDPGFLLRKEDLVLLRWGYKHCREFARRMPLYCGEYLPKHPQFPEGSQASCSADAVPVPMDAAPLQYTAEDDKAIDQYSRSAVQTSWHSLGTCAMKPRDQGGVVDARLNVYGVTGLKVADMSIAPGNVCANTYATALVIGEKAATIIMLELGIFGDHT</sequence>
<dbReference type="eggNOG" id="KOG1238">
    <property type="taxonomic scope" value="Eukaryota"/>
</dbReference>
<dbReference type="AlphaFoldDB" id="S8E658"/>
<dbReference type="PANTHER" id="PTHR11552:SF78">
    <property type="entry name" value="GLUCOSE-METHANOL-CHOLINE OXIDOREDUCTASE N-TERMINAL DOMAIN-CONTAINING PROTEIN"/>
    <property type="match status" value="1"/>
</dbReference>
<evidence type="ECO:0000259" key="4">
    <source>
        <dbReference type="PROSITE" id="PS00624"/>
    </source>
</evidence>
<protein>
    <recommendedName>
        <fullName evidence="4">Glucose-methanol-choline oxidoreductase N-terminal domain-containing protein</fullName>
    </recommendedName>
</protein>
<dbReference type="SUPFAM" id="SSF51905">
    <property type="entry name" value="FAD/NAD(P)-binding domain"/>
    <property type="match status" value="1"/>
</dbReference>
<dbReference type="Gene3D" id="3.30.560.10">
    <property type="entry name" value="Glucose Oxidase, domain 3"/>
    <property type="match status" value="1"/>
</dbReference>
<gene>
    <name evidence="5" type="ORF">FOMPIDRAFT_90445</name>
</gene>
<dbReference type="SUPFAM" id="SSF54373">
    <property type="entry name" value="FAD-linked reductases, C-terminal domain"/>
    <property type="match status" value="1"/>
</dbReference>
<feature type="binding site" evidence="3">
    <location>
        <begin position="533"/>
        <end position="534"/>
    </location>
    <ligand>
        <name>FAD</name>
        <dbReference type="ChEBI" id="CHEBI:57692"/>
    </ligand>
</feature>
<keyword evidence="6" id="KW-1185">Reference proteome</keyword>
<dbReference type="OrthoDB" id="269227at2759"/>
<dbReference type="InterPro" id="IPR036188">
    <property type="entry name" value="FAD/NAD-bd_sf"/>
</dbReference>
<comment type="similarity">
    <text evidence="2">Belongs to the GMC oxidoreductase family.</text>
</comment>
<dbReference type="PROSITE" id="PS00624">
    <property type="entry name" value="GMC_OXRED_2"/>
    <property type="match status" value="1"/>
</dbReference>
<evidence type="ECO:0000256" key="3">
    <source>
        <dbReference type="PIRSR" id="PIRSR000137-2"/>
    </source>
</evidence>
<organism evidence="5 6">
    <name type="scientific">Fomitopsis schrenkii</name>
    <name type="common">Brown rot fungus</name>
    <dbReference type="NCBI Taxonomy" id="2126942"/>
    <lineage>
        <taxon>Eukaryota</taxon>
        <taxon>Fungi</taxon>
        <taxon>Dikarya</taxon>
        <taxon>Basidiomycota</taxon>
        <taxon>Agaricomycotina</taxon>
        <taxon>Agaricomycetes</taxon>
        <taxon>Polyporales</taxon>
        <taxon>Fomitopsis</taxon>
    </lineage>
</organism>
<evidence type="ECO:0000256" key="2">
    <source>
        <dbReference type="ARBA" id="ARBA00010790"/>
    </source>
</evidence>
<keyword evidence="3" id="KW-0285">Flavoprotein</keyword>
<dbReference type="PANTHER" id="PTHR11552">
    <property type="entry name" value="GLUCOSE-METHANOL-CHOLINE GMC OXIDOREDUCTASE"/>
    <property type="match status" value="1"/>
</dbReference>
<dbReference type="Gene3D" id="3.50.50.60">
    <property type="entry name" value="FAD/NAD(P)-binding domain"/>
    <property type="match status" value="1"/>
</dbReference>
<dbReference type="GO" id="GO:0016614">
    <property type="term" value="F:oxidoreductase activity, acting on CH-OH group of donors"/>
    <property type="evidence" value="ECO:0007669"/>
    <property type="project" value="InterPro"/>
</dbReference>
<proteinExistence type="inferred from homology"/>
<dbReference type="Pfam" id="PF05199">
    <property type="entry name" value="GMC_oxred_C"/>
    <property type="match status" value="1"/>
</dbReference>
<dbReference type="InterPro" id="IPR000172">
    <property type="entry name" value="GMC_OxRdtase_N"/>
</dbReference>
<dbReference type="InParanoid" id="S8E658"/>
<dbReference type="Pfam" id="PF00732">
    <property type="entry name" value="GMC_oxred_N"/>
    <property type="match status" value="1"/>
</dbReference>
<name>S8E658_FOMSC</name>
<reference evidence="5 6" key="1">
    <citation type="journal article" date="2012" name="Science">
        <title>The Paleozoic origin of enzymatic lignin decomposition reconstructed from 31 fungal genomes.</title>
        <authorList>
            <person name="Floudas D."/>
            <person name="Binder M."/>
            <person name="Riley R."/>
            <person name="Barry K."/>
            <person name="Blanchette R.A."/>
            <person name="Henrissat B."/>
            <person name="Martinez A.T."/>
            <person name="Otillar R."/>
            <person name="Spatafora J.W."/>
            <person name="Yadav J.S."/>
            <person name="Aerts A."/>
            <person name="Benoit I."/>
            <person name="Boyd A."/>
            <person name="Carlson A."/>
            <person name="Copeland A."/>
            <person name="Coutinho P.M."/>
            <person name="de Vries R.P."/>
            <person name="Ferreira P."/>
            <person name="Findley K."/>
            <person name="Foster B."/>
            <person name="Gaskell J."/>
            <person name="Glotzer D."/>
            <person name="Gorecki P."/>
            <person name="Heitman J."/>
            <person name="Hesse C."/>
            <person name="Hori C."/>
            <person name="Igarashi K."/>
            <person name="Jurgens J.A."/>
            <person name="Kallen N."/>
            <person name="Kersten P."/>
            <person name="Kohler A."/>
            <person name="Kuees U."/>
            <person name="Kumar T.K.A."/>
            <person name="Kuo A."/>
            <person name="LaButti K."/>
            <person name="Larrondo L.F."/>
            <person name="Lindquist E."/>
            <person name="Ling A."/>
            <person name="Lombard V."/>
            <person name="Lucas S."/>
            <person name="Lundell T."/>
            <person name="Martin R."/>
            <person name="McLaughlin D.J."/>
            <person name="Morgenstern I."/>
            <person name="Morin E."/>
            <person name="Murat C."/>
            <person name="Nagy L.G."/>
            <person name="Nolan M."/>
            <person name="Ohm R.A."/>
            <person name="Patyshakuliyeva A."/>
            <person name="Rokas A."/>
            <person name="Ruiz-Duenas F.J."/>
            <person name="Sabat G."/>
            <person name="Salamov A."/>
            <person name="Samejima M."/>
            <person name="Schmutz J."/>
            <person name="Slot J.C."/>
            <person name="St John F."/>
            <person name="Stenlid J."/>
            <person name="Sun H."/>
            <person name="Sun S."/>
            <person name="Syed K."/>
            <person name="Tsang A."/>
            <person name="Wiebenga A."/>
            <person name="Young D."/>
            <person name="Pisabarro A."/>
            <person name="Eastwood D.C."/>
            <person name="Martin F."/>
            <person name="Cullen D."/>
            <person name="Grigoriev I.V."/>
            <person name="Hibbett D.S."/>
        </authorList>
    </citation>
    <scope>NUCLEOTIDE SEQUENCE</scope>
    <source>
        <strain evidence="6">FP-58527</strain>
    </source>
</reference>
<dbReference type="HOGENOM" id="CLU_002865_5_1_1"/>
<dbReference type="PIRSF" id="PIRSF000137">
    <property type="entry name" value="Alcohol_oxidase"/>
    <property type="match status" value="1"/>
</dbReference>
<dbReference type="Proteomes" id="UP000015241">
    <property type="component" value="Unassembled WGS sequence"/>
</dbReference>
<evidence type="ECO:0000313" key="6">
    <source>
        <dbReference type="Proteomes" id="UP000015241"/>
    </source>
</evidence>
<feature type="domain" description="Glucose-methanol-choline oxidoreductase N-terminal" evidence="4">
    <location>
        <begin position="273"/>
        <end position="287"/>
    </location>
</feature>
<comment type="cofactor">
    <cofactor evidence="1 3">
        <name>FAD</name>
        <dbReference type="ChEBI" id="CHEBI:57692"/>
    </cofactor>
</comment>
<dbReference type="GO" id="GO:0050660">
    <property type="term" value="F:flavin adenine dinucleotide binding"/>
    <property type="evidence" value="ECO:0007669"/>
    <property type="project" value="InterPro"/>
</dbReference>
<dbReference type="STRING" id="743788.S8E658"/>
<accession>S8E658</accession>
<dbReference type="EMBL" id="KE504161">
    <property type="protein sequence ID" value="EPS98873.1"/>
    <property type="molecule type" value="Genomic_DNA"/>
</dbReference>
<feature type="binding site" evidence="3">
    <location>
        <begin position="97"/>
        <end position="100"/>
    </location>
    <ligand>
        <name>FAD</name>
        <dbReference type="ChEBI" id="CHEBI:57692"/>
    </ligand>
</feature>
<feature type="binding site" evidence="3">
    <location>
        <position position="230"/>
    </location>
    <ligand>
        <name>FAD</name>
        <dbReference type="ChEBI" id="CHEBI:57692"/>
    </ligand>
</feature>